<dbReference type="GeneID" id="43837115"/>
<dbReference type="EMBL" id="CP001140">
    <property type="protein sequence ID" value="ACL11357.1"/>
    <property type="molecule type" value="Genomic_DNA"/>
</dbReference>
<organism evidence="1 2">
    <name type="scientific">Desulfurococcus amylolyticus (strain DSM 18924 / JCM 16383 / VKM B-2413 / 1221n)</name>
    <name type="common">Desulfurococcus kamchatkensis</name>
    <dbReference type="NCBI Taxonomy" id="490899"/>
    <lineage>
        <taxon>Archaea</taxon>
        <taxon>Thermoproteota</taxon>
        <taxon>Thermoprotei</taxon>
        <taxon>Desulfurococcales</taxon>
        <taxon>Desulfurococcaceae</taxon>
        <taxon>Desulfurococcus</taxon>
    </lineage>
</organism>
<dbReference type="Proteomes" id="UP000006903">
    <property type="component" value="Chromosome"/>
</dbReference>
<dbReference type="HOGENOM" id="CLU_2519603_0_0_2"/>
<evidence type="ECO:0000313" key="2">
    <source>
        <dbReference type="Proteomes" id="UP000006903"/>
    </source>
</evidence>
<protein>
    <submittedName>
        <fullName evidence="1">Uncharacterized protein</fullName>
    </submittedName>
</protein>
<name>B8D5H6_DESA1</name>
<dbReference type="STRING" id="490899.DKAM_1031"/>
<dbReference type="AlphaFoldDB" id="B8D5H6"/>
<dbReference type="RefSeq" id="WP_012608698.1">
    <property type="nucleotide sequence ID" value="NC_011766.1"/>
</dbReference>
<accession>B8D5H6</accession>
<proteinExistence type="predicted"/>
<gene>
    <name evidence="1" type="ordered locus">DKAM_1031</name>
</gene>
<sequence>MLLNAVLSSIGDYYALYQIGRENRDKVKELHGKKVYAIIIPEEQSIKQYKPTSTTIKHIKTKTIHEGSKPGCMNYVQEKSLPVP</sequence>
<evidence type="ECO:0000313" key="1">
    <source>
        <dbReference type="EMBL" id="ACL11357.1"/>
    </source>
</evidence>
<reference evidence="1 2" key="1">
    <citation type="journal article" date="2009" name="J. Bacteriol.">
        <title>Complete genome sequence of the anaerobic, protein-degrading hyperthermophilic crenarchaeon Desulfurococcus kamchatkensis.</title>
        <authorList>
            <person name="Ravin N.V."/>
            <person name="Mardanov A.V."/>
            <person name="Beletsky A.V."/>
            <person name="Kublanov I.V."/>
            <person name="Kolganova T.V."/>
            <person name="Lebedinsky A.V."/>
            <person name="Chernyh N.A."/>
            <person name="Bonch-Osmolovskaya E.A."/>
            <person name="Skryabin K.G."/>
        </authorList>
    </citation>
    <scope>NUCLEOTIDE SEQUENCE [LARGE SCALE GENOMIC DNA]</scope>
    <source>
        <strain evidence="2">DSM 18924 / JCM 16383 / VKM B-2413 / 1221n</strain>
    </source>
</reference>
<dbReference type="KEGG" id="dka:DKAM_1031"/>